<feature type="region of interest" description="Disordered" evidence="1">
    <location>
        <begin position="349"/>
        <end position="381"/>
    </location>
</feature>
<dbReference type="PROSITE" id="PS50800">
    <property type="entry name" value="SAP"/>
    <property type="match status" value="1"/>
</dbReference>
<dbReference type="Proteomes" id="UP000266673">
    <property type="component" value="Unassembled WGS sequence"/>
</dbReference>
<protein>
    <recommendedName>
        <fullName evidence="2">SAP domain-containing protein</fullName>
    </recommendedName>
</protein>
<dbReference type="EMBL" id="QKWP01000327">
    <property type="protein sequence ID" value="RIB22037.1"/>
    <property type="molecule type" value="Genomic_DNA"/>
</dbReference>
<reference evidence="3 4" key="1">
    <citation type="submission" date="2018-06" db="EMBL/GenBank/DDBJ databases">
        <title>Comparative genomics reveals the genomic features of Rhizophagus irregularis, R. cerebriforme, R. diaphanum and Gigaspora rosea, and their symbiotic lifestyle signature.</title>
        <authorList>
            <person name="Morin E."/>
            <person name="San Clemente H."/>
            <person name="Chen E.C.H."/>
            <person name="De La Providencia I."/>
            <person name="Hainaut M."/>
            <person name="Kuo A."/>
            <person name="Kohler A."/>
            <person name="Murat C."/>
            <person name="Tang N."/>
            <person name="Roy S."/>
            <person name="Loubradou J."/>
            <person name="Henrissat B."/>
            <person name="Grigoriev I.V."/>
            <person name="Corradi N."/>
            <person name="Roux C."/>
            <person name="Martin F.M."/>
        </authorList>
    </citation>
    <scope>NUCLEOTIDE SEQUENCE [LARGE SCALE GENOMIC DNA]</scope>
    <source>
        <strain evidence="3 4">DAOM 194757</strain>
    </source>
</reference>
<comment type="caution">
    <text evidence="3">The sequence shown here is derived from an EMBL/GenBank/DDBJ whole genome shotgun (WGS) entry which is preliminary data.</text>
</comment>
<evidence type="ECO:0000313" key="4">
    <source>
        <dbReference type="Proteomes" id="UP000266673"/>
    </source>
</evidence>
<dbReference type="InterPro" id="IPR003034">
    <property type="entry name" value="SAP_dom"/>
</dbReference>
<evidence type="ECO:0000313" key="3">
    <source>
        <dbReference type="EMBL" id="RIB22037.1"/>
    </source>
</evidence>
<gene>
    <name evidence="3" type="ORF">C2G38_2174937</name>
</gene>
<sequence length="381" mass="41110">MSQNKVKSVTIEDVSLSLVTSDVEIINKNNQSSFDTNFGHLSIEILKFLCHKLGVSNLGMKQDLVNRLGNEAKKRNGSSGLENLGKGKAVESDSDLKLAFDNQFKANVDAGQAFANIFGSLPSDNGNPYAKMGDNFPPWTSSVAGLLLDKALLTGQVEYVHLARQVALERAYVVRVADEDGWGVAAKMALEDSIDPMSELFSGKRERARMAAQLFPKFKRSKASSLVDGQQESGGSKGADFRCGASGSRKVAFGNGNIILEESYKPGAGCSGMVGEESPFFSQGSNEASVPTGSKTLAVHRRRERIDRLRVGTAKSYRSNSFSSGGGSKVGILTGSESSIHCSKARAQEVQTSHRSQETKQDLAEKISQVRGDWDTIENNR</sequence>
<name>A0A397VL34_9GLOM</name>
<feature type="domain" description="SAP" evidence="2">
    <location>
        <begin position="38"/>
        <end position="72"/>
    </location>
</feature>
<accession>A0A397VL34</accession>
<organism evidence="3 4">
    <name type="scientific">Gigaspora rosea</name>
    <dbReference type="NCBI Taxonomy" id="44941"/>
    <lineage>
        <taxon>Eukaryota</taxon>
        <taxon>Fungi</taxon>
        <taxon>Fungi incertae sedis</taxon>
        <taxon>Mucoromycota</taxon>
        <taxon>Glomeromycotina</taxon>
        <taxon>Glomeromycetes</taxon>
        <taxon>Diversisporales</taxon>
        <taxon>Gigasporaceae</taxon>
        <taxon>Gigaspora</taxon>
    </lineage>
</organism>
<proteinExistence type="predicted"/>
<feature type="compositionally biased region" description="Basic and acidic residues" evidence="1">
    <location>
        <begin position="355"/>
        <end position="365"/>
    </location>
</feature>
<evidence type="ECO:0000259" key="2">
    <source>
        <dbReference type="PROSITE" id="PS50800"/>
    </source>
</evidence>
<evidence type="ECO:0000256" key="1">
    <source>
        <dbReference type="SAM" id="MobiDB-lite"/>
    </source>
</evidence>
<dbReference type="AlphaFoldDB" id="A0A397VL34"/>
<feature type="compositionally biased region" description="Basic and acidic residues" evidence="1">
    <location>
        <begin position="372"/>
        <end position="381"/>
    </location>
</feature>
<keyword evidence="4" id="KW-1185">Reference proteome</keyword>